<dbReference type="Gene3D" id="2.60.40.3440">
    <property type="match status" value="5"/>
</dbReference>
<sequence length="1157" mass="124823">MTTTLQNACMLDVYKKYILIACILLTAINSFAQTDFDNLSYFEDFDTPGYPENTPPGAYWSFYNEIYPNQDSWNKFIPGDGNAYITVDPDITNDLDWIHPFQTLIFGGVAENHRLEVRMKGAVVDGGLVGFLFTYRQEGSIFNEVDIEVVADDSATATHETLPQNNGWTDARFNTWRNANENSARPFTGTKKAIVNDNNEKISLIDDQFHTYTIDWRADRIDFFIDGVLQETITTNIATGKSEVIFGFRQLPWANDFNWSGTQTMVIDYLKIEPIFVETFAADDNFITEFETPIELDVLDNDTKNTSIISFDATSEQGNLITQNNSILTFTPAVSFAGNDSFTYTLEDSEGIQATATVNIKVNERPLEAVNDAISVNVGSNDIAIDVLANDFYGEFGENPTHPLTLPGGKTATASDNGAAIRVYDGQVYYSAPTNFAGIDTFVYTITDANGYADTATVTITVGGDYPAEAANDSFSVDVDTATTLDVLANDMPENVTIISADALSSEGFIVTIENATILYTPTNSFTGMDEFEYTIEDANGNQSSATVALVIEAKTVNSSSLEAIDDVITVNIGSANITIDVLDNDNYGVSGMNTSHPLTLTNGKISTASNNGGPIQVSNGTIIYSAPSHFVGVDSFTYTITDANGFADTATVNITVGGDLPAEAVDDNYSINVDEATSLNVLENDFPANATIINFDTTSQHGFAISLATTELVYEPINGFMGNDSFTYTIEDANGVQSSATVSLTVEEEVIESGPIRAVNDTLALLAESSNTIIDVTENDSFGTFGPNENHPLTLTNGKLTTESNNGGAIRVLNGAIEYSTPSNFTGIDTFEYTITDKKGFAEKAIVRITVTAEPLETAAIDDTFNIHINTATAIDVLENDITNGGSIITFDTTSTEGFTISTDAHLLVYSPTGDFEGQDSFTYTIEDTEGVQSTAIVYLTVEEEVVQTGSVDAIDDEITVTEKAENILIDVTGNDNYGANGPNSSHPLTLTNGKLVTASDNGGDIRVEDGKINYTTPSDFVGTDTFVYTITDGNGFADAATVTINVVAEASSKNSTDTSLNEVDDIAGFNSLLNEFAVYPNPSNGAFKNILFSDINTKGQLMVLDITGKTIFTSKISIAKGKNEFDFNLNLSTGIKFVRIVSSEADFGIKKLIIK</sequence>
<evidence type="ECO:0000256" key="3">
    <source>
        <dbReference type="SAM" id="SignalP"/>
    </source>
</evidence>
<dbReference type="CDD" id="cd00413">
    <property type="entry name" value="Glyco_hydrolase_16"/>
    <property type="match status" value="1"/>
</dbReference>
<dbReference type="InterPro" id="IPR013320">
    <property type="entry name" value="ConA-like_dom_sf"/>
</dbReference>
<comment type="similarity">
    <text evidence="1">Belongs to the glycosyl hydrolase 16 family.</text>
</comment>
<evidence type="ECO:0000256" key="2">
    <source>
        <dbReference type="ARBA" id="ARBA00022729"/>
    </source>
</evidence>
<gene>
    <name evidence="5" type="ORF">SAMN05444353_0991</name>
</gene>
<dbReference type="Proteomes" id="UP000183071">
    <property type="component" value="Unassembled WGS sequence"/>
</dbReference>
<dbReference type="RefSeq" id="WP_053973435.1">
    <property type="nucleotide sequence ID" value="NZ_FNUE01000001.1"/>
</dbReference>
<dbReference type="InterPro" id="IPR000757">
    <property type="entry name" value="Beta-glucanase-like"/>
</dbReference>
<proteinExistence type="inferred from homology"/>
<protein>
    <submittedName>
        <fullName evidence="5">Por secretion system C-terminal sorting domain-containing protein</fullName>
    </submittedName>
</protein>
<dbReference type="SUPFAM" id="SSF49899">
    <property type="entry name" value="Concanavalin A-like lectins/glucanases"/>
    <property type="match status" value="1"/>
</dbReference>
<dbReference type="Pfam" id="PF00722">
    <property type="entry name" value="Glyco_hydro_16"/>
    <property type="match status" value="1"/>
</dbReference>
<keyword evidence="6" id="KW-1185">Reference proteome</keyword>
<organism evidence="5 6">
    <name type="scientific">Polaribacter dokdonensis DSW-5</name>
    <dbReference type="NCBI Taxonomy" id="1300348"/>
    <lineage>
        <taxon>Bacteria</taxon>
        <taxon>Pseudomonadati</taxon>
        <taxon>Bacteroidota</taxon>
        <taxon>Flavobacteriia</taxon>
        <taxon>Flavobacteriales</taxon>
        <taxon>Flavobacteriaceae</taxon>
    </lineage>
</organism>
<accession>A0A1H5GK03</accession>
<dbReference type="EMBL" id="FNUE01000001">
    <property type="protein sequence ID" value="SEE16007.1"/>
    <property type="molecule type" value="Genomic_DNA"/>
</dbReference>
<evidence type="ECO:0000313" key="6">
    <source>
        <dbReference type="Proteomes" id="UP000183071"/>
    </source>
</evidence>
<dbReference type="Pfam" id="PF18962">
    <property type="entry name" value="Por_Secre_tail"/>
    <property type="match status" value="1"/>
</dbReference>
<comment type="caution">
    <text evidence="5">The sequence shown here is derived from an EMBL/GenBank/DDBJ whole genome shotgun (WGS) entry which is preliminary data.</text>
</comment>
<keyword evidence="2 3" id="KW-0732">Signal</keyword>
<evidence type="ECO:0000256" key="1">
    <source>
        <dbReference type="ARBA" id="ARBA00006865"/>
    </source>
</evidence>
<dbReference type="Gene3D" id="2.60.40.2810">
    <property type="match status" value="3"/>
</dbReference>
<feature type="domain" description="GH16" evidence="4">
    <location>
        <begin position="34"/>
        <end position="278"/>
    </location>
</feature>
<evidence type="ECO:0000259" key="4">
    <source>
        <dbReference type="PROSITE" id="PS51762"/>
    </source>
</evidence>
<dbReference type="NCBIfam" id="NF012211">
    <property type="entry name" value="tand_rpt_95"/>
    <property type="match status" value="5"/>
</dbReference>
<dbReference type="InterPro" id="IPR026444">
    <property type="entry name" value="Secre_tail"/>
</dbReference>
<dbReference type="PROSITE" id="PS51762">
    <property type="entry name" value="GH16_2"/>
    <property type="match status" value="1"/>
</dbReference>
<dbReference type="NCBIfam" id="TIGR04183">
    <property type="entry name" value="Por_Secre_tail"/>
    <property type="match status" value="1"/>
</dbReference>
<feature type="chain" id="PRO_5045900171" evidence="3">
    <location>
        <begin position="33"/>
        <end position="1157"/>
    </location>
</feature>
<reference evidence="5 6" key="1">
    <citation type="submission" date="2016-10" db="EMBL/GenBank/DDBJ databases">
        <authorList>
            <person name="Varghese N."/>
            <person name="Submissions S."/>
        </authorList>
    </citation>
    <scope>NUCLEOTIDE SEQUENCE [LARGE SCALE GENOMIC DNA]</scope>
    <source>
        <strain evidence="5 6">DSW-5</strain>
    </source>
</reference>
<dbReference type="Pfam" id="PF17963">
    <property type="entry name" value="Big_9"/>
    <property type="match status" value="8"/>
</dbReference>
<evidence type="ECO:0000313" key="5">
    <source>
        <dbReference type="EMBL" id="SEE16007.1"/>
    </source>
</evidence>
<name>A0A1H5GK03_9FLAO</name>
<dbReference type="Gene3D" id="2.60.120.200">
    <property type="match status" value="1"/>
</dbReference>
<feature type="signal peptide" evidence="3">
    <location>
        <begin position="1"/>
        <end position="32"/>
    </location>
</feature>